<reference evidence="1 2" key="1">
    <citation type="submission" date="2012-05" db="EMBL/GenBank/DDBJ databases">
        <title>Recombination and specialization in a pathogen metapopulation.</title>
        <authorList>
            <person name="Gardiner A."/>
            <person name="Kemen E."/>
            <person name="Schultz-Larsen T."/>
            <person name="MacLean D."/>
            <person name="Van Oosterhout C."/>
            <person name="Jones J.D.G."/>
        </authorList>
    </citation>
    <scope>NUCLEOTIDE SEQUENCE [LARGE SCALE GENOMIC DNA]</scope>
    <source>
        <strain evidence="1 2">Ac Nc2</strain>
    </source>
</reference>
<gene>
    <name evidence="1" type="ORF">BN9_126860</name>
</gene>
<dbReference type="Proteomes" id="UP000053237">
    <property type="component" value="Unassembled WGS sequence"/>
</dbReference>
<proteinExistence type="predicted"/>
<dbReference type="Gene3D" id="3.30.1360.120">
    <property type="entry name" value="Probable tRNA modification gtpase trme, domain 1"/>
    <property type="match status" value="1"/>
</dbReference>
<dbReference type="AlphaFoldDB" id="A0A024FX87"/>
<dbReference type="EMBL" id="CAIX01000901">
    <property type="protein sequence ID" value="CCI11279.1"/>
    <property type="molecule type" value="Genomic_DNA"/>
</dbReference>
<keyword evidence="2" id="KW-1185">Reference proteome</keyword>
<evidence type="ECO:0000313" key="1">
    <source>
        <dbReference type="EMBL" id="CCI11279.1"/>
    </source>
</evidence>
<organism evidence="1 2">
    <name type="scientific">Albugo candida</name>
    <dbReference type="NCBI Taxonomy" id="65357"/>
    <lineage>
        <taxon>Eukaryota</taxon>
        <taxon>Sar</taxon>
        <taxon>Stramenopiles</taxon>
        <taxon>Oomycota</taxon>
        <taxon>Peronosporomycetes</taxon>
        <taxon>Albuginales</taxon>
        <taxon>Albuginaceae</taxon>
        <taxon>Albugo</taxon>
    </lineage>
</organism>
<name>A0A024FX87_9STRA</name>
<accession>A0A024FX87</accession>
<protein>
    <submittedName>
        <fullName evidence="1">Uncharacterized protein</fullName>
    </submittedName>
</protein>
<comment type="caution">
    <text evidence="1">The sequence shown here is derived from an EMBL/GenBank/DDBJ whole genome shotgun (WGS) entry which is preliminary data.</text>
</comment>
<evidence type="ECO:0000313" key="2">
    <source>
        <dbReference type="Proteomes" id="UP000053237"/>
    </source>
</evidence>
<dbReference type="InParanoid" id="A0A024FX87"/>
<dbReference type="OrthoDB" id="10263536at2759"/>
<sequence>MVMMEWSPEMHRDLQHFKEDATIEVRDDYSLIALQRPGTVDTLGKRNVCVGEFVGPGIYEGLCTNITCNATLKRVDVVLNQCGYTGEDGMDSSCGFLCHVEQCA</sequence>
<dbReference type="InterPro" id="IPR027266">
    <property type="entry name" value="TrmE/GcvT-like"/>
</dbReference>